<accession>A0A4C1WZR5</accession>
<evidence type="ECO:0000256" key="6">
    <source>
        <dbReference type="ARBA" id="ARBA00022617"/>
    </source>
</evidence>
<dbReference type="SUPFAM" id="SSF48264">
    <property type="entry name" value="Cytochrome P450"/>
    <property type="match status" value="1"/>
</dbReference>
<evidence type="ECO:0000256" key="7">
    <source>
        <dbReference type="ARBA" id="ARBA00022723"/>
    </source>
</evidence>
<dbReference type="PANTHER" id="PTHR24292">
    <property type="entry name" value="CYTOCHROME P450"/>
    <property type="match status" value="1"/>
</dbReference>
<dbReference type="InterPro" id="IPR050476">
    <property type="entry name" value="Insect_CytP450_Detox"/>
</dbReference>
<keyword evidence="11 15" id="KW-0408">Iron</keyword>
<dbReference type="CDD" id="cd11056">
    <property type="entry name" value="CYP6-like"/>
    <property type="match status" value="1"/>
</dbReference>
<dbReference type="Pfam" id="PF00067">
    <property type="entry name" value="p450"/>
    <property type="match status" value="1"/>
</dbReference>
<dbReference type="GO" id="GO:0005506">
    <property type="term" value="F:iron ion binding"/>
    <property type="evidence" value="ECO:0007669"/>
    <property type="project" value="InterPro"/>
</dbReference>
<name>A0A4C1WZR5_EUMVA</name>
<comment type="subcellular location">
    <subcellularLocation>
        <location evidence="3">Endoplasmic reticulum membrane</location>
        <topology evidence="3">Peripheral membrane protein</topology>
    </subcellularLocation>
    <subcellularLocation>
        <location evidence="2">Microsome membrane</location>
        <topology evidence="2">Peripheral membrane protein</topology>
    </subcellularLocation>
</comment>
<dbReference type="AlphaFoldDB" id="A0A4C1WZR5"/>
<evidence type="ECO:0000256" key="10">
    <source>
        <dbReference type="ARBA" id="ARBA00023002"/>
    </source>
</evidence>
<evidence type="ECO:0000256" key="8">
    <source>
        <dbReference type="ARBA" id="ARBA00022824"/>
    </source>
</evidence>
<dbReference type="EMBL" id="BGZK01000703">
    <property type="protein sequence ID" value="GBP56881.1"/>
    <property type="molecule type" value="Genomic_DNA"/>
</dbReference>
<evidence type="ECO:0000256" key="14">
    <source>
        <dbReference type="ARBA" id="ARBA00047827"/>
    </source>
</evidence>
<gene>
    <name evidence="17" type="primary">CYP6B7</name>
    <name evidence="17" type="ORF">EVAR_41630_1</name>
</gene>
<keyword evidence="10 16" id="KW-0560">Oxidoreductase</keyword>
<comment type="catalytic activity">
    <reaction evidence="14">
        <text>an organic molecule + reduced [NADPH--hemoprotein reductase] + O2 = an alcohol + oxidized [NADPH--hemoprotein reductase] + H2O + H(+)</text>
        <dbReference type="Rhea" id="RHEA:17149"/>
        <dbReference type="Rhea" id="RHEA-COMP:11964"/>
        <dbReference type="Rhea" id="RHEA-COMP:11965"/>
        <dbReference type="ChEBI" id="CHEBI:15377"/>
        <dbReference type="ChEBI" id="CHEBI:15378"/>
        <dbReference type="ChEBI" id="CHEBI:15379"/>
        <dbReference type="ChEBI" id="CHEBI:30879"/>
        <dbReference type="ChEBI" id="CHEBI:57618"/>
        <dbReference type="ChEBI" id="CHEBI:58210"/>
        <dbReference type="ChEBI" id="CHEBI:142491"/>
        <dbReference type="EC" id="1.14.14.1"/>
    </reaction>
</comment>
<evidence type="ECO:0000256" key="3">
    <source>
        <dbReference type="ARBA" id="ARBA00004406"/>
    </source>
</evidence>
<evidence type="ECO:0000256" key="9">
    <source>
        <dbReference type="ARBA" id="ARBA00022848"/>
    </source>
</evidence>
<evidence type="ECO:0000256" key="5">
    <source>
        <dbReference type="ARBA" id="ARBA00012109"/>
    </source>
</evidence>
<dbReference type="PANTHER" id="PTHR24292:SF104">
    <property type="entry name" value="CYTOCHROME P450 308A1-RELATED"/>
    <property type="match status" value="1"/>
</dbReference>
<dbReference type="GO" id="GO:0016712">
    <property type="term" value="F:oxidoreductase activity, acting on paired donors, with incorporation or reduction of molecular oxygen, reduced flavin or flavoprotein as one donor, and incorporation of one atom of oxygen"/>
    <property type="evidence" value="ECO:0007669"/>
    <property type="project" value="UniProtKB-EC"/>
</dbReference>
<keyword evidence="18" id="KW-1185">Reference proteome</keyword>
<keyword evidence="12 16" id="KW-0503">Monooxygenase</keyword>
<dbReference type="Gene3D" id="1.10.630.10">
    <property type="entry name" value="Cytochrome P450"/>
    <property type="match status" value="1"/>
</dbReference>
<dbReference type="InterPro" id="IPR001128">
    <property type="entry name" value="Cyt_P450"/>
</dbReference>
<dbReference type="EC" id="1.14.14.1" evidence="5"/>
<evidence type="ECO:0000256" key="2">
    <source>
        <dbReference type="ARBA" id="ARBA00004174"/>
    </source>
</evidence>
<evidence type="ECO:0000256" key="11">
    <source>
        <dbReference type="ARBA" id="ARBA00023004"/>
    </source>
</evidence>
<evidence type="ECO:0000313" key="18">
    <source>
        <dbReference type="Proteomes" id="UP000299102"/>
    </source>
</evidence>
<organism evidence="17 18">
    <name type="scientific">Eumeta variegata</name>
    <name type="common">Bagworm moth</name>
    <name type="synonym">Eumeta japonica</name>
    <dbReference type="NCBI Taxonomy" id="151549"/>
    <lineage>
        <taxon>Eukaryota</taxon>
        <taxon>Metazoa</taxon>
        <taxon>Ecdysozoa</taxon>
        <taxon>Arthropoda</taxon>
        <taxon>Hexapoda</taxon>
        <taxon>Insecta</taxon>
        <taxon>Pterygota</taxon>
        <taxon>Neoptera</taxon>
        <taxon>Endopterygota</taxon>
        <taxon>Lepidoptera</taxon>
        <taxon>Glossata</taxon>
        <taxon>Ditrysia</taxon>
        <taxon>Tineoidea</taxon>
        <taxon>Psychidae</taxon>
        <taxon>Oiketicinae</taxon>
        <taxon>Eumeta</taxon>
    </lineage>
</organism>
<evidence type="ECO:0000256" key="1">
    <source>
        <dbReference type="ARBA" id="ARBA00001971"/>
    </source>
</evidence>
<comment type="caution">
    <text evidence="17">The sequence shown here is derived from an EMBL/GenBank/DDBJ whole genome shotgun (WGS) entry which is preliminary data.</text>
</comment>
<evidence type="ECO:0000256" key="16">
    <source>
        <dbReference type="RuleBase" id="RU000461"/>
    </source>
</evidence>
<dbReference type="OrthoDB" id="2789670at2759"/>
<dbReference type="Proteomes" id="UP000299102">
    <property type="component" value="Unassembled WGS sequence"/>
</dbReference>
<dbReference type="InterPro" id="IPR002401">
    <property type="entry name" value="Cyt_P450_E_grp-I"/>
</dbReference>
<evidence type="ECO:0000256" key="15">
    <source>
        <dbReference type="PIRSR" id="PIRSR602401-1"/>
    </source>
</evidence>
<evidence type="ECO:0000256" key="4">
    <source>
        <dbReference type="ARBA" id="ARBA00010617"/>
    </source>
</evidence>
<dbReference type="InterPro" id="IPR036396">
    <property type="entry name" value="Cyt_P450_sf"/>
</dbReference>
<dbReference type="STRING" id="151549.A0A4C1WZR5"/>
<dbReference type="GO" id="GO:0005789">
    <property type="term" value="C:endoplasmic reticulum membrane"/>
    <property type="evidence" value="ECO:0007669"/>
    <property type="project" value="UniProtKB-SubCell"/>
</dbReference>
<keyword evidence="13" id="KW-0472">Membrane</keyword>
<evidence type="ECO:0000256" key="12">
    <source>
        <dbReference type="ARBA" id="ARBA00023033"/>
    </source>
</evidence>
<dbReference type="InterPro" id="IPR017972">
    <property type="entry name" value="Cyt_P450_CS"/>
</dbReference>
<dbReference type="GO" id="GO:0020037">
    <property type="term" value="F:heme binding"/>
    <property type="evidence" value="ECO:0007669"/>
    <property type="project" value="InterPro"/>
</dbReference>
<comment type="cofactor">
    <cofactor evidence="1 15">
        <name>heme</name>
        <dbReference type="ChEBI" id="CHEBI:30413"/>
    </cofactor>
</comment>
<dbReference type="PRINTS" id="PR00463">
    <property type="entry name" value="EP450I"/>
</dbReference>
<protein>
    <recommendedName>
        <fullName evidence="5">unspecific monooxygenase</fullName>
        <ecNumber evidence="5">1.14.14.1</ecNumber>
    </recommendedName>
</protein>
<proteinExistence type="inferred from homology"/>
<dbReference type="PRINTS" id="PR00385">
    <property type="entry name" value="P450"/>
</dbReference>
<feature type="binding site" description="axial binding residue" evidence="15">
    <location>
        <position position="446"/>
    </location>
    <ligand>
        <name>heme</name>
        <dbReference type="ChEBI" id="CHEBI:30413"/>
    </ligand>
    <ligandPart>
        <name>Fe</name>
        <dbReference type="ChEBI" id="CHEBI:18248"/>
    </ligandPart>
</feature>
<comment type="similarity">
    <text evidence="4 16">Belongs to the cytochrome P450 family.</text>
</comment>
<evidence type="ECO:0000313" key="17">
    <source>
        <dbReference type="EMBL" id="GBP56881.1"/>
    </source>
</evidence>
<keyword evidence="6 15" id="KW-0349">Heme</keyword>
<keyword evidence="8" id="KW-0256">Endoplasmic reticulum</keyword>
<dbReference type="FunFam" id="1.10.630.10:FF:000042">
    <property type="entry name" value="Cytochrome P450"/>
    <property type="match status" value="1"/>
</dbReference>
<sequence>MIVYAVSAILILFCTVYYWLKTKYSYWHKKNVVGPKPAPLVGTFGPVFLKKKSPGQLITEMYRRYPNEKYFGIYQGTKPALVLRDIKLIKQVMIKDFEQFQDRGFKISDREADQNLFSVEGDTWRVLRHRLTPIFTTGKLKTMIPLVLKSVHRLLEYTDEIVEKNVDHEIRSLASKYTLDVIGSCAFGVDVDAFSQKENIYREVADKMFQVGFKTRLFQILNALFPGIIKKLGLSLTEHELYVFFMNLVNKIIKEREGKPKVRKDFMDFMIELREEGRVIRKGDAGVAELEMNDIIITAQAMVFYAAGFETSSATMSFLLHEICQHQDIQKRIYEEVKDVIKKHGELSYEAIAEMKYLEMVFDETLRKHSVAEMLMRECGSGYTFSDTKLYLDKGLLVFIPVYAIHHDPKYYPDPEKFDPKRFSPENKSKIPSCAYLPFGDGPRNCIGMRFAKVQSMIGLAAFLNKFKVEASPKTKKTLEIDPTSITLASKDGIWVNIKRRY</sequence>
<dbReference type="PROSITE" id="PS00086">
    <property type="entry name" value="CYTOCHROME_P450"/>
    <property type="match status" value="1"/>
</dbReference>
<reference evidence="17 18" key="1">
    <citation type="journal article" date="2019" name="Commun. Biol.">
        <title>The bagworm genome reveals a unique fibroin gene that provides high tensile strength.</title>
        <authorList>
            <person name="Kono N."/>
            <person name="Nakamura H."/>
            <person name="Ohtoshi R."/>
            <person name="Tomita M."/>
            <person name="Numata K."/>
            <person name="Arakawa K."/>
        </authorList>
    </citation>
    <scope>NUCLEOTIDE SEQUENCE [LARGE SCALE GENOMIC DNA]</scope>
</reference>
<keyword evidence="7 15" id="KW-0479">Metal-binding</keyword>
<evidence type="ECO:0000256" key="13">
    <source>
        <dbReference type="ARBA" id="ARBA00023136"/>
    </source>
</evidence>
<keyword evidence="9" id="KW-0492">Microsome</keyword>